<keyword evidence="2" id="KW-1185">Reference proteome</keyword>
<comment type="caution">
    <text evidence="1">The sequence shown here is derived from an EMBL/GenBank/DDBJ whole genome shotgun (WGS) entry which is preliminary data.</text>
</comment>
<sequence length="41" mass="4643">MKNKLKNAVHYIEANRDEMGDKKALDLLIKALKKIAAEAFV</sequence>
<evidence type="ECO:0000313" key="2">
    <source>
        <dbReference type="Proteomes" id="UP001341297"/>
    </source>
</evidence>
<evidence type="ECO:0008006" key="3">
    <source>
        <dbReference type="Google" id="ProtNLM"/>
    </source>
</evidence>
<evidence type="ECO:0000313" key="1">
    <source>
        <dbReference type="EMBL" id="MEC0487316.1"/>
    </source>
</evidence>
<accession>A0ABU6H8I7</accession>
<reference evidence="1 2" key="1">
    <citation type="submission" date="2023-03" db="EMBL/GenBank/DDBJ databases">
        <title>Agriculturally important microbes genome sequencing.</title>
        <authorList>
            <person name="Dunlap C."/>
        </authorList>
    </citation>
    <scope>NUCLEOTIDE SEQUENCE [LARGE SCALE GENOMIC DNA]</scope>
    <source>
        <strain evidence="1 2">CBP-3203</strain>
    </source>
</reference>
<name>A0ABU6H8I7_9BACI</name>
<dbReference type="EMBL" id="JARRTL010000029">
    <property type="protein sequence ID" value="MEC0487316.1"/>
    <property type="molecule type" value="Genomic_DNA"/>
</dbReference>
<dbReference type="RefSeq" id="WP_017474751.1">
    <property type="nucleotide sequence ID" value="NZ_JARRTL010000029.1"/>
</dbReference>
<organism evidence="1 2">
    <name type="scientific">Bacillus glycinifermentans</name>
    <dbReference type="NCBI Taxonomy" id="1664069"/>
    <lineage>
        <taxon>Bacteria</taxon>
        <taxon>Bacillati</taxon>
        <taxon>Bacillota</taxon>
        <taxon>Bacilli</taxon>
        <taxon>Bacillales</taxon>
        <taxon>Bacillaceae</taxon>
        <taxon>Bacillus</taxon>
    </lineage>
</organism>
<proteinExistence type="predicted"/>
<gene>
    <name evidence="1" type="ORF">P8828_21420</name>
</gene>
<dbReference type="Proteomes" id="UP001341297">
    <property type="component" value="Unassembled WGS sequence"/>
</dbReference>
<protein>
    <recommendedName>
        <fullName evidence="3">Phage protein</fullName>
    </recommendedName>
</protein>